<dbReference type="AlphaFoldDB" id="A0A8T9BU78"/>
<keyword evidence="2" id="KW-1133">Transmembrane helix</keyword>
<reference evidence="3 4" key="1">
    <citation type="submission" date="2018-05" db="EMBL/GenBank/DDBJ databases">
        <title>Genome sequencing and assembly of the regulated plant pathogen Lachnellula willkommii and related sister species for the development of diagnostic species identification markers.</title>
        <authorList>
            <person name="Giroux E."/>
            <person name="Bilodeau G."/>
        </authorList>
    </citation>
    <scope>NUCLEOTIDE SEQUENCE [LARGE SCALE GENOMIC DNA]</scope>
    <source>
        <strain evidence="3 4">CBS 268.59</strain>
    </source>
</reference>
<protein>
    <submittedName>
        <fullName evidence="3">Uncharacterized protein</fullName>
    </submittedName>
</protein>
<gene>
    <name evidence="3" type="ORF">LSUE1_G009730</name>
</gene>
<keyword evidence="4" id="KW-1185">Reference proteome</keyword>
<dbReference type="InterPro" id="IPR052897">
    <property type="entry name" value="Sec-Metab_Biosynth_Hydrolase"/>
</dbReference>
<evidence type="ECO:0000313" key="4">
    <source>
        <dbReference type="Proteomes" id="UP000469558"/>
    </source>
</evidence>
<dbReference type="OrthoDB" id="4110502at2759"/>
<evidence type="ECO:0000256" key="1">
    <source>
        <dbReference type="SAM" id="MobiDB-lite"/>
    </source>
</evidence>
<sequence length="440" mass="48273">MYLPKDFPTGVTSLITRSMTGVTSRIASTTSPDPSATSHSAAAHKLFAFANQTANATTYYVPPSNSTTPDTAAKKQHGPKFDAVDIFFFVVIGGIGAFMLISFLGWCCGGCKAPEPRSSSPDSPANSSRSPPVSRTTTRTSTARPTMSQVRPTLSERDRRPYARTGNATFPANSQDQDDGIAERERRPYASTRNANASSHNQTESPVANAYASNQQPPAYEPQRRYSQASPSRAGTPPPTYQSQAREDERGDVPVHVTVPAPVYERHWNPWTHPGQSVLFYEPTTPNPHLPPLDWWMMSRAVQALLVKLVEEGKKEVIMDMHFYGGCLGSDAVRGYFGRKARSQRDLSGGVLELLYMCAFVNPVGASLLDAVGGTLQPFIRDVHGNGNIMVDLNMVDIFYHDLSQKDKVLWNAELRPVPLISQTTPNTCSAYQHFPATYL</sequence>
<feature type="transmembrane region" description="Helical" evidence="2">
    <location>
        <begin position="84"/>
        <end position="106"/>
    </location>
</feature>
<keyword evidence="2" id="KW-0812">Transmembrane</keyword>
<dbReference type="PANTHER" id="PTHR37017">
    <property type="entry name" value="AB HYDROLASE-1 DOMAIN-CONTAINING PROTEIN-RELATED"/>
    <property type="match status" value="1"/>
</dbReference>
<feature type="compositionally biased region" description="Polar residues" evidence="1">
    <location>
        <begin position="166"/>
        <end position="175"/>
    </location>
</feature>
<feature type="compositionally biased region" description="Low complexity" evidence="1">
    <location>
        <begin position="116"/>
        <end position="148"/>
    </location>
</feature>
<accession>A0A8T9BU78</accession>
<comment type="caution">
    <text evidence="3">The sequence shown here is derived from an EMBL/GenBank/DDBJ whole genome shotgun (WGS) entry which is preliminary data.</text>
</comment>
<dbReference type="Proteomes" id="UP000469558">
    <property type="component" value="Unassembled WGS sequence"/>
</dbReference>
<feature type="region of interest" description="Disordered" evidence="1">
    <location>
        <begin position="114"/>
        <end position="181"/>
    </location>
</feature>
<organism evidence="3 4">
    <name type="scientific">Lachnellula suecica</name>
    <dbReference type="NCBI Taxonomy" id="602035"/>
    <lineage>
        <taxon>Eukaryota</taxon>
        <taxon>Fungi</taxon>
        <taxon>Dikarya</taxon>
        <taxon>Ascomycota</taxon>
        <taxon>Pezizomycotina</taxon>
        <taxon>Leotiomycetes</taxon>
        <taxon>Helotiales</taxon>
        <taxon>Lachnaceae</taxon>
        <taxon>Lachnellula</taxon>
    </lineage>
</organism>
<proteinExistence type="predicted"/>
<evidence type="ECO:0000256" key="2">
    <source>
        <dbReference type="SAM" id="Phobius"/>
    </source>
</evidence>
<dbReference type="PANTHER" id="PTHR37017:SF11">
    <property type="entry name" value="ESTERASE_LIPASE_THIOESTERASE DOMAIN-CONTAINING PROTEIN"/>
    <property type="match status" value="1"/>
</dbReference>
<evidence type="ECO:0000313" key="3">
    <source>
        <dbReference type="EMBL" id="TVY58886.1"/>
    </source>
</evidence>
<keyword evidence="2" id="KW-0472">Membrane</keyword>
<name>A0A8T9BU78_9HELO</name>
<feature type="region of interest" description="Disordered" evidence="1">
    <location>
        <begin position="213"/>
        <end position="254"/>
    </location>
</feature>
<dbReference type="EMBL" id="QGMK01002408">
    <property type="protein sequence ID" value="TVY58886.1"/>
    <property type="molecule type" value="Genomic_DNA"/>
</dbReference>